<name>A0A4Z0WCI2_9GAMM</name>
<sequence>MTAVQLTDEQIKQILQGILVPPQPQIMVDLQMEQMHPEPDLNNIAELIKQDVGLAATMLKVVNAPAYGLRNRINSVNHAVTLLGLKTVVNIINGLSIRGELGDAEIMELNRFWDTAMDVAIVSASVAKQIGFPNPDEAYNLGLFHNAGMPLMHRRFAGYFQIMQEAYAGDHERIIDAENAAFKTNHAVVGYYCARSWNLPAHLCEVIADHHNVRQISQSPGTSRESEKTVLLAILKTAEHMCGNYHAIGQQQVDHEWDDIRDIVLDILGLSTYDLDSMRTAFEDQGINLPHYY</sequence>
<dbReference type="InterPro" id="IPR013976">
    <property type="entry name" value="HDOD"/>
</dbReference>
<dbReference type="OrthoDB" id="9784953at2"/>
<protein>
    <submittedName>
        <fullName evidence="2">HDOD domain-containing protein</fullName>
    </submittedName>
</protein>
<feature type="domain" description="HDOD" evidence="1">
    <location>
        <begin position="20"/>
        <end position="213"/>
    </location>
</feature>
<dbReference type="PROSITE" id="PS51833">
    <property type="entry name" value="HDOD"/>
    <property type="match status" value="1"/>
</dbReference>
<evidence type="ECO:0000259" key="1">
    <source>
        <dbReference type="PROSITE" id="PS51833"/>
    </source>
</evidence>
<dbReference type="Proteomes" id="UP000297475">
    <property type="component" value="Unassembled WGS sequence"/>
</dbReference>
<dbReference type="PANTHER" id="PTHR33525">
    <property type="match status" value="1"/>
</dbReference>
<dbReference type="AlphaFoldDB" id="A0A4Z0WCI2"/>
<dbReference type="PANTHER" id="PTHR33525:SF6">
    <property type="entry name" value="HDOD DOMAIN-CONTAINING PROTEIN"/>
    <property type="match status" value="1"/>
</dbReference>
<evidence type="ECO:0000313" key="2">
    <source>
        <dbReference type="EMBL" id="TGG91375.1"/>
    </source>
</evidence>
<dbReference type="RefSeq" id="WP_135484467.1">
    <property type="nucleotide sequence ID" value="NZ_SRMF01000009.1"/>
</dbReference>
<comment type="caution">
    <text evidence="2">The sequence shown here is derived from an EMBL/GenBank/DDBJ whole genome shotgun (WGS) entry which is preliminary data.</text>
</comment>
<proteinExistence type="predicted"/>
<organism evidence="2 3">
    <name type="scientific">Natronospirillum operosum</name>
    <dbReference type="NCBI Taxonomy" id="2759953"/>
    <lineage>
        <taxon>Bacteria</taxon>
        <taxon>Pseudomonadati</taxon>
        <taxon>Pseudomonadota</taxon>
        <taxon>Gammaproteobacteria</taxon>
        <taxon>Oceanospirillales</taxon>
        <taxon>Natronospirillaceae</taxon>
        <taxon>Natronospirillum</taxon>
    </lineage>
</organism>
<dbReference type="Gene3D" id="1.10.3210.10">
    <property type="entry name" value="Hypothetical protein af1432"/>
    <property type="match status" value="1"/>
</dbReference>
<dbReference type="EMBL" id="SRMF01000009">
    <property type="protein sequence ID" value="TGG91375.1"/>
    <property type="molecule type" value="Genomic_DNA"/>
</dbReference>
<keyword evidence="3" id="KW-1185">Reference proteome</keyword>
<reference evidence="2 3" key="1">
    <citation type="submission" date="2019-04" db="EMBL/GenBank/DDBJ databases">
        <title>Natronospirillum operosus gen. nov., sp. nov., a haloalkaliphilic satellite isolated from decaying biomass of laboratory culture of cyanobacterium Geitlerinema sp. and proposal of Natronospirillaceae fam. nov. and Saccharospirillaceae fam. nov.</title>
        <authorList>
            <person name="Kevbrin V."/>
            <person name="Boltyanskaya Y."/>
            <person name="Koziaeva V."/>
            <person name="Grouzdev D.S."/>
            <person name="Park M."/>
            <person name="Cho J."/>
        </authorList>
    </citation>
    <scope>NUCLEOTIDE SEQUENCE [LARGE SCALE GENOMIC DNA]</scope>
    <source>
        <strain evidence="2 3">G-116</strain>
    </source>
</reference>
<dbReference type="InterPro" id="IPR052340">
    <property type="entry name" value="RNase_Y/CdgJ"/>
</dbReference>
<dbReference type="Pfam" id="PF08668">
    <property type="entry name" value="HDOD"/>
    <property type="match status" value="1"/>
</dbReference>
<evidence type="ECO:0000313" key="3">
    <source>
        <dbReference type="Proteomes" id="UP000297475"/>
    </source>
</evidence>
<dbReference type="SUPFAM" id="SSF109604">
    <property type="entry name" value="HD-domain/PDEase-like"/>
    <property type="match status" value="1"/>
</dbReference>
<accession>A0A4Z0WCI2</accession>
<gene>
    <name evidence="2" type="ORF">E4656_16800</name>
</gene>